<evidence type="ECO:0000259" key="4">
    <source>
        <dbReference type="Pfam" id="PF16655"/>
    </source>
</evidence>
<reference evidence="5 6" key="1">
    <citation type="submission" date="2016-09" db="EMBL/GenBank/DDBJ databases">
        <title>Couchioplanes caeruleus draft genome sequence.</title>
        <authorList>
            <person name="Sheehan J."/>
            <person name="Caffrey P."/>
        </authorList>
    </citation>
    <scope>NUCLEOTIDE SEQUENCE [LARGE SCALE GENOMIC DNA]</scope>
    <source>
        <strain evidence="5 6">DSM 43634</strain>
    </source>
</reference>
<keyword evidence="6" id="KW-1185">Reference proteome</keyword>
<dbReference type="InterPro" id="IPR038607">
    <property type="entry name" value="PhoD-like_sf"/>
</dbReference>
<proteinExistence type="predicted"/>
<feature type="domain" description="PhoD-like phosphatase metallophosphatase" evidence="3">
    <location>
        <begin position="156"/>
        <end position="462"/>
    </location>
</feature>
<evidence type="ECO:0000256" key="1">
    <source>
        <dbReference type="SAM" id="MobiDB-lite"/>
    </source>
</evidence>
<evidence type="ECO:0000259" key="3">
    <source>
        <dbReference type="Pfam" id="PF09423"/>
    </source>
</evidence>
<dbReference type="InterPro" id="IPR018946">
    <property type="entry name" value="PhoD-like_MPP"/>
</dbReference>
<evidence type="ECO:0000313" key="6">
    <source>
        <dbReference type="Proteomes" id="UP000182486"/>
    </source>
</evidence>
<dbReference type="Pfam" id="PF16655">
    <property type="entry name" value="PhoD_N"/>
    <property type="match status" value="1"/>
</dbReference>
<protein>
    <submittedName>
        <fullName evidence="5">Metallophosphatase</fullName>
    </submittedName>
</protein>
<evidence type="ECO:0000313" key="5">
    <source>
        <dbReference type="EMBL" id="OJF10884.1"/>
    </source>
</evidence>
<dbReference type="InterPro" id="IPR029052">
    <property type="entry name" value="Metallo-depent_PP-like"/>
</dbReference>
<feature type="chain" id="PRO_5039544865" evidence="2">
    <location>
        <begin position="25"/>
        <end position="515"/>
    </location>
</feature>
<organism evidence="5 6">
    <name type="scientific">Couchioplanes caeruleus subsp. caeruleus</name>
    <dbReference type="NCBI Taxonomy" id="56427"/>
    <lineage>
        <taxon>Bacteria</taxon>
        <taxon>Bacillati</taxon>
        <taxon>Actinomycetota</taxon>
        <taxon>Actinomycetes</taxon>
        <taxon>Micromonosporales</taxon>
        <taxon>Micromonosporaceae</taxon>
        <taxon>Couchioplanes</taxon>
    </lineage>
</organism>
<gene>
    <name evidence="5" type="ORF">BG844_29870</name>
</gene>
<feature type="domain" description="Phospholipase D N-terminal" evidence="4">
    <location>
        <begin position="50"/>
        <end position="145"/>
    </location>
</feature>
<dbReference type="AlphaFoldDB" id="A0A1K0GIX5"/>
<feature type="signal peptide" evidence="2">
    <location>
        <begin position="1"/>
        <end position="24"/>
    </location>
</feature>
<keyword evidence="2" id="KW-0732">Signal</keyword>
<name>A0A1K0GIX5_9ACTN</name>
<dbReference type="CDD" id="cd07389">
    <property type="entry name" value="MPP_PhoD"/>
    <property type="match status" value="1"/>
</dbReference>
<dbReference type="Gene3D" id="3.60.21.70">
    <property type="entry name" value="PhoD-like phosphatase"/>
    <property type="match status" value="1"/>
</dbReference>
<dbReference type="PANTHER" id="PTHR43606">
    <property type="entry name" value="PHOSPHATASE, PUTATIVE (AFU_ORTHOLOGUE AFUA_6G08710)-RELATED"/>
    <property type="match status" value="1"/>
</dbReference>
<dbReference type="Proteomes" id="UP000182486">
    <property type="component" value="Unassembled WGS sequence"/>
</dbReference>
<feature type="region of interest" description="Disordered" evidence="1">
    <location>
        <begin position="490"/>
        <end position="515"/>
    </location>
</feature>
<comment type="caution">
    <text evidence="5">The sequence shown here is derived from an EMBL/GenBank/DDBJ whole genome shotgun (WGS) entry which is preliminary data.</text>
</comment>
<dbReference type="InterPro" id="IPR052900">
    <property type="entry name" value="Phospholipid_Metab_Enz"/>
</dbReference>
<accession>A0A1K0GIX5</accession>
<dbReference type="Gene3D" id="2.60.40.380">
    <property type="entry name" value="Purple acid phosphatase-like, N-terminal"/>
    <property type="match status" value="1"/>
</dbReference>
<dbReference type="PROSITE" id="PS51318">
    <property type="entry name" value="TAT"/>
    <property type="match status" value="1"/>
</dbReference>
<dbReference type="InterPro" id="IPR006311">
    <property type="entry name" value="TAT_signal"/>
</dbReference>
<dbReference type="EMBL" id="MEIA01000449">
    <property type="protein sequence ID" value="OJF10884.1"/>
    <property type="molecule type" value="Genomic_DNA"/>
</dbReference>
<dbReference type="RefSeq" id="WP_071808658.1">
    <property type="nucleotide sequence ID" value="NZ_MEIA01000449.1"/>
</dbReference>
<dbReference type="Pfam" id="PF09423">
    <property type="entry name" value="PhoD"/>
    <property type="match status" value="1"/>
</dbReference>
<dbReference type="SUPFAM" id="SSF56300">
    <property type="entry name" value="Metallo-dependent phosphatases"/>
    <property type="match status" value="1"/>
</dbReference>
<dbReference type="InterPro" id="IPR032093">
    <property type="entry name" value="PhoD_N"/>
</dbReference>
<dbReference type="PANTHER" id="PTHR43606:SF2">
    <property type="entry name" value="ALKALINE PHOSPHATASE FAMILY PROTEIN (AFU_ORTHOLOGUE AFUA_5G03860)"/>
    <property type="match status" value="1"/>
</dbReference>
<evidence type="ECO:0000256" key="2">
    <source>
        <dbReference type="SAM" id="SignalP"/>
    </source>
</evidence>
<sequence length="515" mass="55812">MRVGRRTLLRAALGAGALSAWPLAEGLGPRAAHAAAAALGASWDAGPFTLGVASGDPLPASVLLWTRLAPEPLADVQPLPDIVQVDWAVATDAAMTAVVASGSVAASALLGHSVHVVAGGLQPGRRYYYRFTALGKASRVGRTKTAPTGAVSLVRFASLNCQNYQSGEYPGMRDLAADNNLDFVVHLGDYVYEGSELGVATSLNDYRKLHALYKGDPLLRGLHAAHPFYLTWDDHEVVNDYSGSRGAATFVARRAAAYQGWYEHMPLRLEGSDTALPDPQIYRSRQWGDLLELVVLDVRQYRSAQNLADGTILGTAQKAWLKQRISRRGTGWQCWINSIFLGQQRTQQGGFMFTDQWDGFRAERAEILGHVRGAGGPDFVTITGDWHSAFVQDITPDFDNPGAPVIGTEFVAHSATSSAYSPSWNATNGPILGAANPHLQYFEGNRYGHDLYEVTPHRWTTRMRVVADRGDPAATVSTLTSWHVDRGRAGAYEDPATQGSPAQYRRSDETVSPLV</sequence>